<feature type="transmembrane region" description="Helical" evidence="4">
    <location>
        <begin position="382"/>
        <end position="405"/>
    </location>
</feature>
<dbReference type="CDD" id="cd17478">
    <property type="entry name" value="MFS_FsR"/>
    <property type="match status" value="1"/>
</dbReference>
<feature type="transmembrane region" description="Helical" evidence="4">
    <location>
        <begin position="295"/>
        <end position="313"/>
    </location>
</feature>
<dbReference type="InterPro" id="IPR011701">
    <property type="entry name" value="MFS"/>
</dbReference>
<feature type="transmembrane region" description="Helical" evidence="4">
    <location>
        <begin position="319"/>
        <end position="339"/>
    </location>
</feature>
<dbReference type="GO" id="GO:0005886">
    <property type="term" value="C:plasma membrane"/>
    <property type="evidence" value="ECO:0007669"/>
    <property type="project" value="TreeGrafter"/>
</dbReference>
<feature type="transmembrane region" description="Helical" evidence="4">
    <location>
        <begin position="58"/>
        <end position="81"/>
    </location>
</feature>
<dbReference type="GO" id="GO:0022857">
    <property type="term" value="F:transmembrane transporter activity"/>
    <property type="evidence" value="ECO:0007669"/>
    <property type="project" value="InterPro"/>
</dbReference>
<keyword evidence="3 4" id="KW-0472">Membrane</keyword>
<feature type="domain" description="Major facilitator superfamily (MFS) profile" evidence="5">
    <location>
        <begin position="24"/>
        <end position="405"/>
    </location>
</feature>
<keyword evidence="7" id="KW-1185">Reference proteome</keyword>
<dbReference type="PATRIC" id="fig|380242.3.peg.1945"/>
<proteinExistence type="predicted"/>
<dbReference type="SUPFAM" id="SSF103473">
    <property type="entry name" value="MFS general substrate transporter"/>
    <property type="match status" value="1"/>
</dbReference>
<evidence type="ECO:0000256" key="4">
    <source>
        <dbReference type="SAM" id="Phobius"/>
    </source>
</evidence>
<reference evidence="6 7" key="1">
    <citation type="journal article" date="2013" name="BMC Microbiol.">
        <title>Identification of the type II cytochrome c maturation pathway in anammox bacteria by comparative genomics.</title>
        <authorList>
            <person name="Ferousi C."/>
            <person name="Speth D.R."/>
            <person name="Reimann J."/>
            <person name="Op den Camp H.J."/>
            <person name="Allen J.W."/>
            <person name="Keltjens J.T."/>
            <person name="Jetten M.S."/>
        </authorList>
    </citation>
    <scope>NUCLEOTIDE SEQUENCE [LARGE SCALE GENOMIC DNA]</scope>
    <source>
        <strain evidence="6">RU1</strain>
    </source>
</reference>
<feature type="transmembrane region" description="Helical" evidence="4">
    <location>
        <begin position="264"/>
        <end position="283"/>
    </location>
</feature>
<organism evidence="6 7">
    <name type="scientific">Candidatus Brocadia fulgida</name>
    <dbReference type="NCBI Taxonomy" id="380242"/>
    <lineage>
        <taxon>Bacteria</taxon>
        <taxon>Pseudomonadati</taxon>
        <taxon>Planctomycetota</taxon>
        <taxon>Candidatus Brocadiia</taxon>
        <taxon>Candidatus Brocadiales</taxon>
        <taxon>Candidatus Brocadiaceae</taxon>
        <taxon>Candidatus Brocadia</taxon>
    </lineage>
</organism>
<comment type="caution">
    <text evidence="6">The sequence shown here is derived from an EMBL/GenBank/DDBJ whole genome shotgun (WGS) entry which is preliminary data.</text>
</comment>
<feature type="transmembrane region" description="Helical" evidence="4">
    <location>
        <begin position="177"/>
        <end position="196"/>
    </location>
</feature>
<accession>A0A0M2UVV3</accession>
<feature type="transmembrane region" description="Helical" evidence="4">
    <location>
        <begin position="150"/>
        <end position="171"/>
    </location>
</feature>
<evidence type="ECO:0000313" key="7">
    <source>
        <dbReference type="Proteomes" id="UP000034954"/>
    </source>
</evidence>
<name>A0A0M2UVV3_9BACT</name>
<feature type="transmembrane region" description="Helical" evidence="4">
    <location>
        <begin position="111"/>
        <end position="129"/>
    </location>
</feature>
<dbReference type="InterPro" id="IPR020846">
    <property type="entry name" value="MFS_dom"/>
</dbReference>
<evidence type="ECO:0000256" key="1">
    <source>
        <dbReference type="ARBA" id="ARBA00022692"/>
    </source>
</evidence>
<feature type="transmembrane region" description="Helical" evidence="4">
    <location>
        <begin position="225"/>
        <end position="244"/>
    </location>
</feature>
<dbReference type="PROSITE" id="PS50850">
    <property type="entry name" value="MFS"/>
    <property type="match status" value="1"/>
</dbReference>
<protein>
    <submittedName>
        <fullName evidence="6">Fosmidomycin resistance protein</fullName>
    </submittedName>
</protein>
<dbReference type="EMBL" id="LAQJ01000166">
    <property type="protein sequence ID" value="KKO19705.1"/>
    <property type="molecule type" value="Genomic_DNA"/>
</dbReference>
<dbReference type="PANTHER" id="PTHR43129:SF1">
    <property type="entry name" value="FOSMIDOMYCIN RESISTANCE PROTEIN"/>
    <property type="match status" value="1"/>
</dbReference>
<dbReference type="Pfam" id="PF07690">
    <property type="entry name" value="MFS_1"/>
    <property type="match status" value="1"/>
</dbReference>
<evidence type="ECO:0000313" key="6">
    <source>
        <dbReference type="EMBL" id="KKO19705.1"/>
    </source>
</evidence>
<dbReference type="PANTHER" id="PTHR43129">
    <property type="entry name" value="FOSMIDOMYCIN RESISTANCE PROTEIN"/>
    <property type="match status" value="1"/>
</dbReference>
<dbReference type="Gene3D" id="1.20.1250.20">
    <property type="entry name" value="MFS general substrate transporter like domains"/>
    <property type="match status" value="2"/>
</dbReference>
<sequence length="424" mass="46354">MKNTKTVKEQLAKNVKSNGAVFSILFSLSAAHLLNDALQSVLPSIYPLLKTDYKLSFTQIGLITLTYQLTASILQPLVGYFTDKKPQPYSLAIGMCFTLMSLSSLAYSSSFVTVLISGALVGIGSSVFHPESSRVARYASGGRAGMAQSVFQVGGNTGTAIGPLLAAAIIVPFGQRYIVFFSLLAFIAIIILWRVGNWSKRQDFQKRERTNPDMQNVSRVSKYKIVLALGILMILMFSKFFYMASMQNYLTFYMIHHFGVSIQSSQIFLFIFLFAVAAGTIIGGPLGDRYGRKKIIWISILGIAPFALLLPYANLIWTAILTAFIGMTLASAFPAIIVYGQELIPEKLGMVSGLFFGFAFGMGAVGSAALGALADKTGIEFVFKICSFLPLLGLFAGFLPTLEHFSKKNKKNRKKGKKKKSNKT</sequence>
<dbReference type="Proteomes" id="UP000034954">
    <property type="component" value="Unassembled WGS sequence"/>
</dbReference>
<feature type="transmembrane region" description="Helical" evidence="4">
    <location>
        <begin position="351"/>
        <end position="370"/>
    </location>
</feature>
<evidence type="ECO:0000256" key="3">
    <source>
        <dbReference type="ARBA" id="ARBA00023136"/>
    </source>
</evidence>
<keyword evidence="2 4" id="KW-1133">Transmembrane helix</keyword>
<keyword evidence="1 4" id="KW-0812">Transmembrane</keyword>
<evidence type="ECO:0000256" key="2">
    <source>
        <dbReference type="ARBA" id="ARBA00022989"/>
    </source>
</evidence>
<dbReference type="AlphaFoldDB" id="A0A0M2UVV3"/>
<evidence type="ECO:0000259" key="5">
    <source>
        <dbReference type="PROSITE" id="PS50850"/>
    </source>
</evidence>
<dbReference type="InterPro" id="IPR036259">
    <property type="entry name" value="MFS_trans_sf"/>
</dbReference>
<gene>
    <name evidence="6" type="primary">fsr</name>
    <name evidence="6" type="ORF">BROFUL_01577</name>
</gene>